<organism evidence="1 2">
    <name type="scientific">Syphacia muris</name>
    <dbReference type="NCBI Taxonomy" id="451379"/>
    <lineage>
        <taxon>Eukaryota</taxon>
        <taxon>Metazoa</taxon>
        <taxon>Ecdysozoa</taxon>
        <taxon>Nematoda</taxon>
        <taxon>Chromadorea</taxon>
        <taxon>Rhabditida</taxon>
        <taxon>Spirurina</taxon>
        <taxon>Oxyuridomorpha</taxon>
        <taxon>Oxyuroidea</taxon>
        <taxon>Oxyuridae</taxon>
        <taxon>Syphacia</taxon>
    </lineage>
</organism>
<protein>
    <submittedName>
        <fullName evidence="2">DDE-1 domain-containing protein</fullName>
    </submittedName>
</protein>
<name>A0A0N5AL89_9BILA</name>
<proteinExistence type="predicted"/>
<reference evidence="2" key="1">
    <citation type="submission" date="2017-02" db="UniProtKB">
        <authorList>
            <consortium name="WormBaseParasite"/>
        </authorList>
    </citation>
    <scope>IDENTIFICATION</scope>
</reference>
<evidence type="ECO:0000313" key="1">
    <source>
        <dbReference type="Proteomes" id="UP000046393"/>
    </source>
</evidence>
<accession>A0A0N5AL89</accession>
<keyword evidence="1" id="KW-1185">Reference proteome</keyword>
<dbReference type="AlphaFoldDB" id="A0A0N5AL89"/>
<dbReference type="WBParaSite" id="SMUV_0000529701-mRNA-1">
    <property type="protein sequence ID" value="SMUV_0000529701-mRNA-1"/>
    <property type="gene ID" value="SMUV_0000529701"/>
</dbReference>
<dbReference type="Proteomes" id="UP000046393">
    <property type="component" value="Unplaced"/>
</dbReference>
<evidence type="ECO:0000313" key="2">
    <source>
        <dbReference type="WBParaSite" id="SMUV_0000529701-mRNA-1"/>
    </source>
</evidence>
<sequence length="323" mass="36964">MIVLDNLPAYNAYKYSTNLVVLLNTYDSEAVRRYIQCTFSSRDEGVSTYLDPRLGKSLKVAFQHGWEFYLRATGYWAKRKPLVLLEILKALDEDSILPKPDDDDVVDAANSTQNETLNKAIIPLLTPEEYNVMVHIFLKRLEKKLGILDDRFYTLDDLLVPEAYHCGLLDKPVFAKPNELIGNETRAELMKIIENMTQYKFQKASLTKAELITERLQNLLHNAEIGRRYFVLLSLSDFGVYNYSVLKAMKKKDMLLNEVLHNEEIIEKFDDSKAKTIEFSLSCDDIIHSFYPDVTVAVSVVADCGQLNVVPSRNQTDTCKIVT</sequence>